<gene>
    <name evidence="6" type="ORF">D0Y96_11490</name>
</gene>
<dbReference type="PANTHER" id="PTHR11228">
    <property type="entry name" value="RADICAL SAM DOMAIN PROTEIN"/>
    <property type="match status" value="1"/>
</dbReference>
<dbReference type="InterPro" id="IPR007197">
    <property type="entry name" value="rSAM"/>
</dbReference>
<dbReference type="CDD" id="cd01335">
    <property type="entry name" value="Radical_SAM"/>
    <property type="match status" value="1"/>
</dbReference>
<dbReference type="Pfam" id="PF13353">
    <property type="entry name" value="Fer4_12"/>
    <property type="match status" value="1"/>
</dbReference>
<protein>
    <submittedName>
        <fullName evidence="6">4Fe-4S cluster-binding domain-containing protein</fullName>
    </submittedName>
</protein>
<evidence type="ECO:0000256" key="1">
    <source>
        <dbReference type="ARBA" id="ARBA00001966"/>
    </source>
</evidence>
<dbReference type="GO" id="GO:0051536">
    <property type="term" value="F:iron-sulfur cluster binding"/>
    <property type="evidence" value="ECO:0007669"/>
    <property type="project" value="UniProtKB-KW"/>
</dbReference>
<name>A0A372IM84_9BACT</name>
<dbReference type="SUPFAM" id="SSF102114">
    <property type="entry name" value="Radical SAM enzymes"/>
    <property type="match status" value="1"/>
</dbReference>
<evidence type="ECO:0000313" key="7">
    <source>
        <dbReference type="Proteomes" id="UP000264702"/>
    </source>
</evidence>
<dbReference type="InterPro" id="IPR013785">
    <property type="entry name" value="Aldolase_TIM"/>
</dbReference>
<keyword evidence="5" id="KW-0411">Iron-sulfur</keyword>
<dbReference type="Gene3D" id="3.20.20.70">
    <property type="entry name" value="Aldolase class I"/>
    <property type="match status" value="1"/>
</dbReference>
<comment type="caution">
    <text evidence="6">The sequence shown here is derived from an EMBL/GenBank/DDBJ whole genome shotgun (WGS) entry which is preliminary data.</text>
</comment>
<keyword evidence="4" id="KW-0408">Iron</keyword>
<dbReference type="PANTHER" id="PTHR11228:SF7">
    <property type="entry name" value="PQQA PEPTIDE CYCLASE"/>
    <property type="match status" value="1"/>
</dbReference>
<dbReference type="OrthoDB" id="9782387at2"/>
<dbReference type="AlphaFoldDB" id="A0A372IM84"/>
<evidence type="ECO:0000256" key="2">
    <source>
        <dbReference type="ARBA" id="ARBA00022691"/>
    </source>
</evidence>
<dbReference type="Proteomes" id="UP000264702">
    <property type="component" value="Unassembled WGS sequence"/>
</dbReference>
<comment type="cofactor">
    <cofactor evidence="1">
        <name>[4Fe-4S] cluster</name>
        <dbReference type="ChEBI" id="CHEBI:49883"/>
    </cofactor>
</comment>
<dbReference type="GO" id="GO:0046872">
    <property type="term" value="F:metal ion binding"/>
    <property type="evidence" value="ECO:0007669"/>
    <property type="project" value="UniProtKB-KW"/>
</dbReference>
<keyword evidence="7" id="KW-1185">Reference proteome</keyword>
<dbReference type="GO" id="GO:0003824">
    <property type="term" value="F:catalytic activity"/>
    <property type="evidence" value="ECO:0007669"/>
    <property type="project" value="InterPro"/>
</dbReference>
<dbReference type="CDD" id="cd21109">
    <property type="entry name" value="SPASM"/>
    <property type="match status" value="1"/>
</dbReference>
<evidence type="ECO:0000313" key="6">
    <source>
        <dbReference type="EMBL" id="RFU16047.1"/>
    </source>
</evidence>
<keyword evidence="2" id="KW-0949">S-adenosyl-L-methionine</keyword>
<keyword evidence="3" id="KW-0479">Metal-binding</keyword>
<reference evidence="6 7" key="1">
    <citation type="submission" date="2018-08" db="EMBL/GenBank/DDBJ databases">
        <title>Acidipila sp. 4G-K13, an acidobacterium isolated from forest soil.</title>
        <authorList>
            <person name="Gao Z.-H."/>
            <person name="Qiu L.-H."/>
        </authorList>
    </citation>
    <scope>NUCLEOTIDE SEQUENCE [LARGE SCALE GENOMIC DNA]</scope>
    <source>
        <strain evidence="6 7">4G-K13</strain>
    </source>
</reference>
<dbReference type="SFLD" id="SFLDS00029">
    <property type="entry name" value="Radical_SAM"/>
    <property type="match status" value="1"/>
</dbReference>
<evidence type="ECO:0000256" key="3">
    <source>
        <dbReference type="ARBA" id="ARBA00022723"/>
    </source>
</evidence>
<organism evidence="6 7">
    <name type="scientific">Paracidobacterium acidisoli</name>
    <dbReference type="NCBI Taxonomy" id="2303751"/>
    <lineage>
        <taxon>Bacteria</taxon>
        <taxon>Pseudomonadati</taxon>
        <taxon>Acidobacteriota</taxon>
        <taxon>Terriglobia</taxon>
        <taxon>Terriglobales</taxon>
        <taxon>Acidobacteriaceae</taxon>
        <taxon>Paracidobacterium</taxon>
    </lineage>
</organism>
<dbReference type="InterPro" id="IPR050377">
    <property type="entry name" value="Radical_SAM_PqqE_MftC-like"/>
</dbReference>
<evidence type="ECO:0000256" key="4">
    <source>
        <dbReference type="ARBA" id="ARBA00023004"/>
    </source>
</evidence>
<proteinExistence type="predicted"/>
<accession>A0A372IM84</accession>
<sequence length="336" mass="37820">MNSATIGFVYNAPCPLACNFCCHTQEVVGPGRAEPANVGPAMVRFAMQESVTDFAFTGGDPFVYYAEIIKIMVDVRRAGVRQPFRMVTSGFWAKSPEMALERLAALAGLGMNNLCVSYDHEHARWVSSEQIRWIAGACRETGVEFLVYGVFWSEGEKLEEMLPAMPGVKMHSNLVTSIGRARELAGEAPRYHLPEETKYTCRQPRHYDITVYPNGDTYPCCSGGFNKEAGLGCGNAFTEPAEAILTRVYTLLHARIAKEIGFDRLYAKVREQDKVLYERLPRFADVDSVCQICRNLRTQPGLQEELAGIYEEMEIEYVLRCVEEHDEKLNLFQTQP</sequence>
<dbReference type="EMBL" id="QVQT01000004">
    <property type="protein sequence ID" value="RFU16047.1"/>
    <property type="molecule type" value="Genomic_DNA"/>
</dbReference>
<dbReference type="RefSeq" id="WP_117300008.1">
    <property type="nucleotide sequence ID" value="NZ_QVQT02000004.1"/>
</dbReference>
<dbReference type="InterPro" id="IPR058240">
    <property type="entry name" value="rSAM_sf"/>
</dbReference>
<evidence type="ECO:0000256" key="5">
    <source>
        <dbReference type="ARBA" id="ARBA00023014"/>
    </source>
</evidence>